<feature type="coiled-coil region" evidence="1">
    <location>
        <begin position="33"/>
        <end position="77"/>
    </location>
</feature>
<evidence type="ECO:0000256" key="1">
    <source>
        <dbReference type="SAM" id="Coils"/>
    </source>
</evidence>
<gene>
    <name evidence="2" type="ORF">GCM10008013_28670</name>
</gene>
<proteinExistence type="predicted"/>
<dbReference type="Proteomes" id="UP000659344">
    <property type="component" value="Unassembled WGS sequence"/>
</dbReference>
<sequence length="81" mass="9626">MSFYSAFSTHQKNKEIYEDLKRIREKLGLLSEDEKIQIEVDKSIEKYEEAKENPDLITELDKEIEKELETYIRANKNGDIT</sequence>
<evidence type="ECO:0000313" key="2">
    <source>
        <dbReference type="EMBL" id="GGH27310.1"/>
    </source>
</evidence>
<keyword evidence="3" id="KW-1185">Reference proteome</keyword>
<keyword evidence="1" id="KW-0175">Coiled coil</keyword>
<reference evidence="3" key="1">
    <citation type="journal article" date="2019" name="Int. J. Syst. Evol. Microbiol.">
        <title>The Global Catalogue of Microorganisms (GCM) 10K type strain sequencing project: providing services to taxonomists for standard genome sequencing and annotation.</title>
        <authorList>
            <consortium name="The Broad Institute Genomics Platform"/>
            <consortium name="The Broad Institute Genome Sequencing Center for Infectious Disease"/>
            <person name="Wu L."/>
            <person name="Ma J."/>
        </authorList>
    </citation>
    <scope>NUCLEOTIDE SEQUENCE [LARGE SCALE GENOMIC DNA]</scope>
    <source>
        <strain evidence="3">CGMCC 1.12769</strain>
    </source>
</reference>
<protein>
    <submittedName>
        <fullName evidence="2">Uncharacterized protein</fullName>
    </submittedName>
</protein>
<evidence type="ECO:0000313" key="3">
    <source>
        <dbReference type="Proteomes" id="UP000659344"/>
    </source>
</evidence>
<name>A0ABQ1YJV5_9BACL</name>
<comment type="caution">
    <text evidence="2">The sequence shown here is derived from an EMBL/GenBank/DDBJ whole genome shotgun (WGS) entry which is preliminary data.</text>
</comment>
<organism evidence="2 3">
    <name type="scientific">Paenibacillus segetis</name>
    <dbReference type="NCBI Taxonomy" id="1325360"/>
    <lineage>
        <taxon>Bacteria</taxon>
        <taxon>Bacillati</taxon>
        <taxon>Bacillota</taxon>
        <taxon>Bacilli</taxon>
        <taxon>Bacillales</taxon>
        <taxon>Paenibacillaceae</taxon>
        <taxon>Paenibacillus</taxon>
    </lineage>
</organism>
<dbReference type="EMBL" id="BMFT01000001">
    <property type="protein sequence ID" value="GGH27310.1"/>
    <property type="molecule type" value="Genomic_DNA"/>
</dbReference>
<accession>A0ABQ1YJV5</accession>